<dbReference type="InterPro" id="IPR011051">
    <property type="entry name" value="RmlC_Cupin_sf"/>
</dbReference>
<proteinExistence type="predicted"/>
<dbReference type="EMBL" id="ML987192">
    <property type="protein sequence ID" value="KAF2252698.1"/>
    <property type="molecule type" value="Genomic_DNA"/>
</dbReference>
<name>A0A6A6IRJ3_9PLEO</name>
<sequence length="146" mass="16265">MSASPRSIRPIVFTSDAIAATPTEAFSADVDGGKVEWKTLISSGRTPSDTFTSGIATCAPKGGHLKAHRHTQPEMYYIIRGRGIVSIDDAEYEVQRGAVVFIPRDAEHGIRNMDEEKDLVWLYVFATDKFEDVVYRFSDNKPKARL</sequence>
<dbReference type="Proteomes" id="UP000800094">
    <property type="component" value="Unassembled WGS sequence"/>
</dbReference>
<dbReference type="PANTHER" id="PTHR35848:SF6">
    <property type="entry name" value="CUPIN TYPE-2 DOMAIN-CONTAINING PROTEIN"/>
    <property type="match status" value="1"/>
</dbReference>
<dbReference type="OrthoDB" id="445803at2759"/>
<keyword evidence="4" id="KW-1185">Reference proteome</keyword>
<keyword evidence="1" id="KW-0479">Metal-binding</keyword>
<feature type="domain" description="Cupin type-2" evidence="2">
    <location>
        <begin position="60"/>
        <end position="125"/>
    </location>
</feature>
<dbReference type="AlphaFoldDB" id="A0A6A6IRJ3"/>
<evidence type="ECO:0000313" key="3">
    <source>
        <dbReference type="EMBL" id="KAF2252698.1"/>
    </source>
</evidence>
<dbReference type="Gene3D" id="2.60.120.10">
    <property type="entry name" value="Jelly Rolls"/>
    <property type="match status" value="1"/>
</dbReference>
<dbReference type="GO" id="GO:0046872">
    <property type="term" value="F:metal ion binding"/>
    <property type="evidence" value="ECO:0007669"/>
    <property type="project" value="UniProtKB-KW"/>
</dbReference>
<dbReference type="InterPro" id="IPR014710">
    <property type="entry name" value="RmlC-like_jellyroll"/>
</dbReference>
<reference evidence="3" key="1">
    <citation type="journal article" date="2020" name="Stud. Mycol.">
        <title>101 Dothideomycetes genomes: a test case for predicting lifestyles and emergence of pathogens.</title>
        <authorList>
            <person name="Haridas S."/>
            <person name="Albert R."/>
            <person name="Binder M."/>
            <person name="Bloem J."/>
            <person name="Labutti K."/>
            <person name="Salamov A."/>
            <person name="Andreopoulos B."/>
            <person name="Baker S."/>
            <person name="Barry K."/>
            <person name="Bills G."/>
            <person name="Bluhm B."/>
            <person name="Cannon C."/>
            <person name="Castanera R."/>
            <person name="Culley D."/>
            <person name="Daum C."/>
            <person name="Ezra D."/>
            <person name="Gonzalez J."/>
            <person name="Henrissat B."/>
            <person name="Kuo A."/>
            <person name="Liang C."/>
            <person name="Lipzen A."/>
            <person name="Lutzoni F."/>
            <person name="Magnuson J."/>
            <person name="Mondo S."/>
            <person name="Nolan M."/>
            <person name="Ohm R."/>
            <person name="Pangilinan J."/>
            <person name="Park H.-J."/>
            <person name="Ramirez L."/>
            <person name="Alfaro M."/>
            <person name="Sun H."/>
            <person name="Tritt A."/>
            <person name="Yoshinaga Y."/>
            <person name="Zwiers L.-H."/>
            <person name="Turgeon B."/>
            <person name="Goodwin S."/>
            <person name="Spatafora J."/>
            <person name="Crous P."/>
            <person name="Grigoriev I."/>
        </authorList>
    </citation>
    <scope>NUCLEOTIDE SEQUENCE</scope>
    <source>
        <strain evidence="3">CBS 122368</strain>
    </source>
</reference>
<evidence type="ECO:0000259" key="2">
    <source>
        <dbReference type="Pfam" id="PF07883"/>
    </source>
</evidence>
<accession>A0A6A6IRJ3</accession>
<evidence type="ECO:0000313" key="4">
    <source>
        <dbReference type="Proteomes" id="UP000800094"/>
    </source>
</evidence>
<organism evidence="3 4">
    <name type="scientific">Trematosphaeria pertusa</name>
    <dbReference type="NCBI Taxonomy" id="390896"/>
    <lineage>
        <taxon>Eukaryota</taxon>
        <taxon>Fungi</taxon>
        <taxon>Dikarya</taxon>
        <taxon>Ascomycota</taxon>
        <taxon>Pezizomycotina</taxon>
        <taxon>Dothideomycetes</taxon>
        <taxon>Pleosporomycetidae</taxon>
        <taxon>Pleosporales</taxon>
        <taxon>Massarineae</taxon>
        <taxon>Trematosphaeriaceae</taxon>
        <taxon>Trematosphaeria</taxon>
    </lineage>
</organism>
<dbReference type="RefSeq" id="XP_033687702.1">
    <property type="nucleotide sequence ID" value="XM_033821269.1"/>
</dbReference>
<dbReference type="Pfam" id="PF07883">
    <property type="entry name" value="Cupin_2"/>
    <property type="match status" value="1"/>
</dbReference>
<dbReference type="GeneID" id="54574599"/>
<dbReference type="InterPro" id="IPR013096">
    <property type="entry name" value="Cupin_2"/>
</dbReference>
<evidence type="ECO:0000256" key="1">
    <source>
        <dbReference type="ARBA" id="ARBA00022723"/>
    </source>
</evidence>
<dbReference type="InterPro" id="IPR051610">
    <property type="entry name" value="GPI/OXD"/>
</dbReference>
<dbReference type="SUPFAM" id="SSF51182">
    <property type="entry name" value="RmlC-like cupins"/>
    <property type="match status" value="1"/>
</dbReference>
<dbReference type="PANTHER" id="PTHR35848">
    <property type="entry name" value="OXALATE-BINDING PROTEIN"/>
    <property type="match status" value="1"/>
</dbReference>
<protein>
    <submittedName>
        <fullName evidence="3">RmlC-like cupin</fullName>
    </submittedName>
</protein>
<gene>
    <name evidence="3" type="ORF">BU26DRAFT_262245</name>
</gene>